<dbReference type="AlphaFoldDB" id="A0A6A6VQG8"/>
<keyword evidence="4" id="KW-1185">Reference proteome</keyword>
<organism evidence="3 4">
    <name type="scientific">Sporormia fimetaria CBS 119925</name>
    <dbReference type="NCBI Taxonomy" id="1340428"/>
    <lineage>
        <taxon>Eukaryota</taxon>
        <taxon>Fungi</taxon>
        <taxon>Dikarya</taxon>
        <taxon>Ascomycota</taxon>
        <taxon>Pezizomycotina</taxon>
        <taxon>Dothideomycetes</taxon>
        <taxon>Pleosporomycetidae</taxon>
        <taxon>Pleosporales</taxon>
        <taxon>Sporormiaceae</taxon>
        <taxon>Sporormia</taxon>
    </lineage>
</organism>
<reference evidence="3" key="1">
    <citation type="journal article" date="2020" name="Stud. Mycol.">
        <title>101 Dothideomycetes genomes: a test case for predicting lifestyles and emergence of pathogens.</title>
        <authorList>
            <person name="Haridas S."/>
            <person name="Albert R."/>
            <person name="Binder M."/>
            <person name="Bloem J."/>
            <person name="Labutti K."/>
            <person name="Salamov A."/>
            <person name="Andreopoulos B."/>
            <person name="Baker S."/>
            <person name="Barry K."/>
            <person name="Bills G."/>
            <person name="Bluhm B."/>
            <person name="Cannon C."/>
            <person name="Castanera R."/>
            <person name="Culley D."/>
            <person name="Daum C."/>
            <person name="Ezra D."/>
            <person name="Gonzalez J."/>
            <person name="Henrissat B."/>
            <person name="Kuo A."/>
            <person name="Liang C."/>
            <person name="Lipzen A."/>
            <person name="Lutzoni F."/>
            <person name="Magnuson J."/>
            <person name="Mondo S."/>
            <person name="Nolan M."/>
            <person name="Ohm R."/>
            <person name="Pangilinan J."/>
            <person name="Park H.-J."/>
            <person name="Ramirez L."/>
            <person name="Alfaro M."/>
            <person name="Sun H."/>
            <person name="Tritt A."/>
            <person name="Yoshinaga Y."/>
            <person name="Zwiers L.-H."/>
            <person name="Turgeon B."/>
            <person name="Goodwin S."/>
            <person name="Spatafora J."/>
            <person name="Crous P."/>
            <person name="Grigoriev I."/>
        </authorList>
    </citation>
    <scope>NUCLEOTIDE SEQUENCE</scope>
    <source>
        <strain evidence="3">CBS 119925</strain>
    </source>
</reference>
<accession>A0A6A6VQG8</accession>
<evidence type="ECO:0000313" key="4">
    <source>
        <dbReference type="Proteomes" id="UP000799440"/>
    </source>
</evidence>
<gene>
    <name evidence="3" type="ORF">M011DRAFT_117832</name>
</gene>
<keyword evidence="2" id="KW-0732">Signal</keyword>
<feature type="region of interest" description="Disordered" evidence="1">
    <location>
        <begin position="80"/>
        <end position="134"/>
    </location>
</feature>
<protein>
    <submittedName>
        <fullName evidence="3">Uncharacterized protein</fullName>
    </submittedName>
</protein>
<name>A0A6A6VQG8_9PLEO</name>
<feature type="signal peptide" evidence="2">
    <location>
        <begin position="1"/>
        <end position="18"/>
    </location>
</feature>
<feature type="chain" id="PRO_5025502449" evidence="2">
    <location>
        <begin position="19"/>
        <end position="187"/>
    </location>
</feature>
<dbReference type="EMBL" id="MU006562">
    <property type="protein sequence ID" value="KAF2751531.1"/>
    <property type="molecule type" value="Genomic_DNA"/>
</dbReference>
<evidence type="ECO:0000256" key="1">
    <source>
        <dbReference type="SAM" id="MobiDB-lite"/>
    </source>
</evidence>
<dbReference type="Proteomes" id="UP000799440">
    <property type="component" value="Unassembled WGS sequence"/>
</dbReference>
<evidence type="ECO:0000313" key="3">
    <source>
        <dbReference type="EMBL" id="KAF2751531.1"/>
    </source>
</evidence>
<proteinExistence type="predicted"/>
<sequence length="187" mass="19928">MSGRTLLTLSALALAVLAKRDLAGCTSIATTNQWGHASMLYYLPGTGEICELLDCGGGRAPVKYDTPGCAGNPYVPKFLPNYNPATQTPEATPEATPAPETPAEEEEEEEPTYEDEYEVEPVEPSSSVPSQTAAPEYPAETPSCCCCWIGYVVRKCCLGYGSVGEESNDGESGMLISVDIGNIRFKT</sequence>
<feature type="compositionally biased region" description="Acidic residues" evidence="1">
    <location>
        <begin position="102"/>
        <end position="121"/>
    </location>
</feature>
<dbReference type="OrthoDB" id="3942074at2759"/>
<feature type="compositionally biased region" description="Low complexity" evidence="1">
    <location>
        <begin position="84"/>
        <end position="98"/>
    </location>
</feature>
<evidence type="ECO:0000256" key="2">
    <source>
        <dbReference type="SAM" id="SignalP"/>
    </source>
</evidence>